<evidence type="ECO:0000313" key="2">
    <source>
        <dbReference type="Proteomes" id="UP000198534"/>
    </source>
</evidence>
<dbReference type="STRING" id="1048340.SAMN05444487_107147"/>
<dbReference type="AlphaFoldDB" id="A0A1H2XAX7"/>
<dbReference type="Proteomes" id="UP000198534">
    <property type="component" value="Unassembled WGS sequence"/>
</dbReference>
<protein>
    <submittedName>
        <fullName evidence="1">Uncharacterized protein</fullName>
    </submittedName>
</protein>
<dbReference type="RefSeq" id="WP_091739297.1">
    <property type="nucleotide sequence ID" value="NZ_FNNQ01000007.1"/>
</dbReference>
<evidence type="ECO:0000313" key="1">
    <source>
        <dbReference type="EMBL" id="SDW89990.1"/>
    </source>
</evidence>
<proteinExistence type="predicted"/>
<keyword evidence="2" id="KW-1185">Reference proteome</keyword>
<dbReference type="EMBL" id="FNNQ01000007">
    <property type="protein sequence ID" value="SDW89990.1"/>
    <property type="molecule type" value="Genomic_DNA"/>
</dbReference>
<sequence>MGGWERAISCGSMIPVAKPIKALKYGDEAVGFAKKLDKGLSNSSAGKKARKAKDKVDDVAQKKKKFKCACKPAASVKWKGFRKNSLAPHYEKHGHEFGNITQGEYFKKAKEFATETGKSFQETNVGNFVIKYDPDTRRTLIGHIKNREIRTFYKADYRDEDPYNAAIELAKELSRK</sequence>
<name>A0A1H2XAX7_9BACL</name>
<accession>A0A1H2XAX7</accession>
<dbReference type="OrthoDB" id="9813146at2"/>
<gene>
    <name evidence="1" type="ORF">SAMN05444487_107147</name>
</gene>
<reference evidence="1 2" key="1">
    <citation type="submission" date="2016-10" db="EMBL/GenBank/DDBJ databases">
        <authorList>
            <person name="de Groot N.N."/>
        </authorList>
    </citation>
    <scope>NUCLEOTIDE SEQUENCE [LARGE SCALE GENOMIC DNA]</scope>
    <source>
        <strain evidence="1 2">DSM 45610</strain>
    </source>
</reference>
<organism evidence="1 2">
    <name type="scientific">Marininema mesophilum</name>
    <dbReference type="NCBI Taxonomy" id="1048340"/>
    <lineage>
        <taxon>Bacteria</taxon>
        <taxon>Bacillati</taxon>
        <taxon>Bacillota</taxon>
        <taxon>Bacilli</taxon>
        <taxon>Bacillales</taxon>
        <taxon>Thermoactinomycetaceae</taxon>
        <taxon>Marininema</taxon>
    </lineage>
</organism>